<reference evidence="2 3" key="1">
    <citation type="submission" date="2023-10" db="EMBL/GenBank/DDBJ databases">
        <title>Saccharopolyspora sp. nov., isolated from mangrove soil.</title>
        <authorList>
            <person name="Lu Y."/>
            <person name="Liu W."/>
        </authorList>
    </citation>
    <scope>NUCLEOTIDE SEQUENCE [LARGE SCALE GENOMIC DNA]</scope>
    <source>
        <strain evidence="2 3">S2-29</strain>
    </source>
</reference>
<dbReference type="Pfam" id="PF04016">
    <property type="entry name" value="DUF364"/>
    <property type="match status" value="1"/>
</dbReference>
<gene>
    <name evidence="2" type="ORF">R4I43_26425</name>
</gene>
<organism evidence="2 3">
    <name type="scientific">Saccharopolyspora mangrovi</name>
    <dbReference type="NCBI Taxonomy" id="3082379"/>
    <lineage>
        <taxon>Bacteria</taxon>
        <taxon>Bacillati</taxon>
        <taxon>Actinomycetota</taxon>
        <taxon>Actinomycetes</taxon>
        <taxon>Pseudonocardiales</taxon>
        <taxon>Pseudonocardiaceae</taxon>
        <taxon>Saccharopolyspora</taxon>
    </lineage>
</organism>
<sequence length="268" mass="28572">MSAPGSLADLIEQVRIGQHGEEIADAVVSVGFLTQQGVRHASRNTSYRNHVLSLRVADAVGSCAVEPGELTEDVVLDCVGVPVAELLRHPSTAVRIAALDGYLQSVRPHHRHAEEVVVGRGTSLQKSLHRAKSVVDLLPPVRRVLVIGVVNSLLHHLRERGADYLACDYKGGQTEWGEVVHTDALSVLADCDAVLASGMVLSNGTFQPLLEHARATGKPLVFFAQTGSGILPCFLGSGVTAVSAEPYPFFWLDGGPSSLYRYPGEDAA</sequence>
<comment type="caution">
    <text evidence="2">The sequence shown here is derived from an EMBL/GenBank/DDBJ whole genome shotgun (WGS) entry which is preliminary data.</text>
</comment>
<keyword evidence="3" id="KW-1185">Reference proteome</keyword>
<dbReference type="RefSeq" id="WP_324268416.1">
    <property type="nucleotide sequence ID" value="NZ_JAWLNX010000023.1"/>
</dbReference>
<evidence type="ECO:0000259" key="1">
    <source>
        <dbReference type="Pfam" id="PF04016"/>
    </source>
</evidence>
<evidence type="ECO:0000313" key="3">
    <source>
        <dbReference type="Proteomes" id="UP001327093"/>
    </source>
</evidence>
<proteinExistence type="predicted"/>
<dbReference type="Proteomes" id="UP001327093">
    <property type="component" value="Unassembled WGS sequence"/>
</dbReference>
<feature type="domain" description="Putative heavy-metal chelation" evidence="1">
    <location>
        <begin position="140"/>
        <end position="242"/>
    </location>
</feature>
<dbReference type="SUPFAM" id="SSF159713">
    <property type="entry name" value="Dhaf3308-like"/>
    <property type="match status" value="1"/>
</dbReference>
<dbReference type="InterPro" id="IPR007161">
    <property type="entry name" value="DUF364"/>
</dbReference>
<protein>
    <submittedName>
        <fullName evidence="2">DUF364 domain-containing protein</fullName>
    </submittedName>
</protein>
<dbReference type="Gene3D" id="3.40.50.11590">
    <property type="match status" value="1"/>
</dbReference>
<name>A0ABU6AHC4_9PSEU</name>
<dbReference type="EMBL" id="JAWLNX010000023">
    <property type="protein sequence ID" value="MEB3370945.1"/>
    <property type="molecule type" value="Genomic_DNA"/>
</dbReference>
<evidence type="ECO:0000313" key="2">
    <source>
        <dbReference type="EMBL" id="MEB3370945.1"/>
    </source>
</evidence>
<accession>A0ABU6AHC4</accession>